<reference evidence="1" key="2">
    <citation type="journal article" date="2023" name="IMA Fungus">
        <title>Comparative genomic study of the Penicillium genus elucidates a diverse pangenome and 15 lateral gene transfer events.</title>
        <authorList>
            <person name="Petersen C."/>
            <person name="Sorensen T."/>
            <person name="Nielsen M.R."/>
            <person name="Sondergaard T.E."/>
            <person name="Sorensen J.L."/>
            <person name="Fitzpatrick D.A."/>
            <person name="Frisvad J.C."/>
            <person name="Nielsen K.L."/>
        </authorList>
    </citation>
    <scope>NUCLEOTIDE SEQUENCE</scope>
    <source>
        <strain evidence="1">IBT 16125</strain>
    </source>
</reference>
<accession>A0AAD6G176</accession>
<evidence type="ECO:0000313" key="2">
    <source>
        <dbReference type="Proteomes" id="UP001213681"/>
    </source>
</evidence>
<dbReference type="RefSeq" id="XP_056764003.1">
    <property type="nucleotide sequence ID" value="XM_056911177.1"/>
</dbReference>
<sequence>MPPIADLRPLPPTVVGPTTKKATRLSNMLPQSLIYGAQVTEKEIFNPKKHLNFQHPKGVTTMKEIGVEGAWNITSRCFRIVLVVYSPCYQANSRRAPFTCDAWSSPELLAVVSEVAGVDLVVAFDYEITNINISINDDLSTTAEFSKEPETLAFAWHYDSFPFVCVTMLPDCSDMVGGETAIRTPSGEIKKIHGPAMWIGTAVVMQGRYIENQALKALGGRKRISMVTPFGPWNPFIRDELYRLVLLEERIRLKLKEERKRVDTKHVFNISDMTGFVAVQKDLLEAAIAELIEVEDLD</sequence>
<evidence type="ECO:0000313" key="1">
    <source>
        <dbReference type="EMBL" id="KAJ5443923.1"/>
    </source>
</evidence>
<dbReference type="PANTHER" id="PTHR41677">
    <property type="entry name" value="YALI0B19030P"/>
    <property type="match status" value="1"/>
</dbReference>
<keyword evidence="2" id="KW-1185">Reference proteome</keyword>
<dbReference type="EMBL" id="JAPVEA010000007">
    <property type="protein sequence ID" value="KAJ5443923.1"/>
    <property type="molecule type" value="Genomic_DNA"/>
</dbReference>
<dbReference type="GeneID" id="81601420"/>
<dbReference type="PANTHER" id="PTHR41677:SF1">
    <property type="entry name" value="FE2OG DIOXYGENASE DOMAIN-CONTAINING PROTEIN"/>
    <property type="match status" value="1"/>
</dbReference>
<name>A0AAD6G176_9EURO</name>
<proteinExistence type="predicted"/>
<protein>
    <submittedName>
        <fullName evidence="1">Uncharacterized protein</fullName>
    </submittedName>
</protein>
<organism evidence="1 2">
    <name type="scientific">Penicillium daleae</name>
    <dbReference type="NCBI Taxonomy" id="63821"/>
    <lineage>
        <taxon>Eukaryota</taxon>
        <taxon>Fungi</taxon>
        <taxon>Dikarya</taxon>
        <taxon>Ascomycota</taxon>
        <taxon>Pezizomycotina</taxon>
        <taxon>Eurotiomycetes</taxon>
        <taxon>Eurotiomycetidae</taxon>
        <taxon>Eurotiales</taxon>
        <taxon>Aspergillaceae</taxon>
        <taxon>Penicillium</taxon>
    </lineage>
</organism>
<reference evidence="1" key="1">
    <citation type="submission" date="2022-12" db="EMBL/GenBank/DDBJ databases">
        <authorList>
            <person name="Petersen C."/>
        </authorList>
    </citation>
    <scope>NUCLEOTIDE SEQUENCE</scope>
    <source>
        <strain evidence="1">IBT 16125</strain>
    </source>
</reference>
<gene>
    <name evidence="1" type="ORF">N7458_007795</name>
</gene>
<comment type="caution">
    <text evidence="1">The sequence shown here is derived from an EMBL/GenBank/DDBJ whole genome shotgun (WGS) entry which is preliminary data.</text>
</comment>
<dbReference type="Proteomes" id="UP001213681">
    <property type="component" value="Unassembled WGS sequence"/>
</dbReference>
<dbReference type="AlphaFoldDB" id="A0AAD6G176"/>